<dbReference type="InterPro" id="IPR012337">
    <property type="entry name" value="RNaseH-like_sf"/>
</dbReference>
<organism evidence="8 9">
    <name type="scientific">Poecile atricapillus</name>
    <name type="common">Black-capped chickadee</name>
    <name type="synonym">Parus atricapillus</name>
    <dbReference type="NCBI Taxonomy" id="48891"/>
    <lineage>
        <taxon>Eukaryota</taxon>
        <taxon>Metazoa</taxon>
        <taxon>Chordata</taxon>
        <taxon>Craniata</taxon>
        <taxon>Vertebrata</taxon>
        <taxon>Euteleostomi</taxon>
        <taxon>Archelosauria</taxon>
        <taxon>Archosauria</taxon>
        <taxon>Dinosauria</taxon>
        <taxon>Saurischia</taxon>
        <taxon>Theropoda</taxon>
        <taxon>Coelurosauria</taxon>
        <taxon>Aves</taxon>
        <taxon>Neognathae</taxon>
        <taxon>Neoaves</taxon>
        <taxon>Telluraves</taxon>
        <taxon>Australaves</taxon>
        <taxon>Passeriformes</taxon>
        <taxon>Paridae</taxon>
        <taxon>Poecile</taxon>
    </lineage>
</organism>
<proteinExistence type="predicted"/>
<evidence type="ECO:0000256" key="5">
    <source>
        <dbReference type="ARBA" id="ARBA00022801"/>
    </source>
</evidence>
<keyword evidence="6" id="KW-0695">RNA-directed DNA polymerase</keyword>
<name>A0A7K7R766_POEAT</name>
<feature type="non-terminal residue" evidence="8">
    <location>
        <position position="96"/>
    </location>
</feature>
<evidence type="ECO:0000256" key="4">
    <source>
        <dbReference type="ARBA" id="ARBA00022759"/>
    </source>
</evidence>
<dbReference type="EMBL" id="VZSS01000233">
    <property type="protein sequence ID" value="NWZ88068.1"/>
    <property type="molecule type" value="Genomic_DNA"/>
</dbReference>
<dbReference type="Pfam" id="PF00075">
    <property type="entry name" value="RNase_H"/>
    <property type="match status" value="1"/>
</dbReference>
<accession>A0A7K7R766</accession>
<dbReference type="PANTHER" id="PTHR41694">
    <property type="entry name" value="ENDOGENOUS RETROVIRUS GROUP K MEMBER POL PROTEIN"/>
    <property type="match status" value="1"/>
</dbReference>
<protein>
    <submittedName>
        <fullName evidence="8">POK19 protein</fullName>
    </submittedName>
</protein>
<keyword evidence="4" id="KW-0255">Endonuclease</keyword>
<dbReference type="GO" id="GO:0003964">
    <property type="term" value="F:RNA-directed DNA polymerase activity"/>
    <property type="evidence" value="ECO:0007669"/>
    <property type="project" value="UniProtKB-KW"/>
</dbReference>
<sequence length="96" mass="10628">PLPGASTVFTDAGKKSRTAAATWQDSEGQWNHHIIPAQKEDTLQTLELVAVVWVLVQFKGPVNVVTDSLYVAGVSERIENADIKEVKNPHLYELFL</sequence>
<keyword evidence="5" id="KW-0378">Hydrolase</keyword>
<dbReference type="GO" id="GO:0004523">
    <property type="term" value="F:RNA-DNA hybrid ribonuclease activity"/>
    <property type="evidence" value="ECO:0007669"/>
    <property type="project" value="InterPro"/>
</dbReference>
<evidence type="ECO:0000256" key="2">
    <source>
        <dbReference type="ARBA" id="ARBA00022695"/>
    </source>
</evidence>
<evidence type="ECO:0000256" key="3">
    <source>
        <dbReference type="ARBA" id="ARBA00022722"/>
    </source>
</evidence>
<keyword evidence="3" id="KW-0540">Nuclease</keyword>
<evidence type="ECO:0000256" key="1">
    <source>
        <dbReference type="ARBA" id="ARBA00022679"/>
    </source>
</evidence>
<dbReference type="PROSITE" id="PS50879">
    <property type="entry name" value="RNASE_H_1"/>
    <property type="match status" value="1"/>
</dbReference>
<evidence type="ECO:0000259" key="7">
    <source>
        <dbReference type="PROSITE" id="PS50879"/>
    </source>
</evidence>
<dbReference type="GO" id="GO:0035613">
    <property type="term" value="F:RNA stem-loop binding"/>
    <property type="evidence" value="ECO:0007669"/>
    <property type="project" value="TreeGrafter"/>
</dbReference>
<keyword evidence="1" id="KW-0808">Transferase</keyword>
<feature type="domain" description="RNase H type-1" evidence="7">
    <location>
        <begin position="2"/>
        <end position="96"/>
    </location>
</feature>
<keyword evidence="9" id="KW-1185">Reference proteome</keyword>
<evidence type="ECO:0000313" key="8">
    <source>
        <dbReference type="EMBL" id="NWZ88068.1"/>
    </source>
</evidence>
<dbReference type="PANTHER" id="PTHR41694:SF3">
    <property type="entry name" value="RNA-DIRECTED DNA POLYMERASE-RELATED"/>
    <property type="match status" value="1"/>
</dbReference>
<gene>
    <name evidence="8" type="primary">Ervk19_1</name>
    <name evidence="8" type="ORF">POEATR_R15688</name>
</gene>
<evidence type="ECO:0000313" key="9">
    <source>
        <dbReference type="Proteomes" id="UP000540071"/>
    </source>
</evidence>
<dbReference type="Proteomes" id="UP000540071">
    <property type="component" value="Unassembled WGS sequence"/>
</dbReference>
<dbReference type="SUPFAM" id="SSF53098">
    <property type="entry name" value="Ribonuclease H-like"/>
    <property type="match status" value="1"/>
</dbReference>
<feature type="non-terminal residue" evidence="8">
    <location>
        <position position="1"/>
    </location>
</feature>
<dbReference type="Gene3D" id="3.30.420.10">
    <property type="entry name" value="Ribonuclease H-like superfamily/Ribonuclease H"/>
    <property type="match status" value="1"/>
</dbReference>
<dbReference type="InterPro" id="IPR036397">
    <property type="entry name" value="RNaseH_sf"/>
</dbReference>
<keyword evidence="2" id="KW-0548">Nucleotidyltransferase</keyword>
<evidence type="ECO:0000256" key="6">
    <source>
        <dbReference type="ARBA" id="ARBA00022918"/>
    </source>
</evidence>
<reference evidence="8 9" key="1">
    <citation type="submission" date="2019-09" db="EMBL/GenBank/DDBJ databases">
        <title>Bird 10,000 Genomes (B10K) Project - Family phase.</title>
        <authorList>
            <person name="Zhang G."/>
        </authorList>
    </citation>
    <scope>NUCLEOTIDE SEQUENCE [LARGE SCALE GENOMIC DNA]</scope>
    <source>
        <strain evidence="8">OUT-0023</strain>
        <tissue evidence="8">Blood</tissue>
    </source>
</reference>
<comment type="caution">
    <text evidence="8">The sequence shown here is derived from an EMBL/GenBank/DDBJ whole genome shotgun (WGS) entry which is preliminary data.</text>
</comment>
<dbReference type="AlphaFoldDB" id="A0A7K7R766"/>
<dbReference type="InterPro" id="IPR002156">
    <property type="entry name" value="RNaseH_domain"/>
</dbReference>